<dbReference type="InterPro" id="IPR003352">
    <property type="entry name" value="PTS_EIIC"/>
</dbReference>
<evidence type="ECO:0000313" key="13">
    <source>
        <dbReference type="Proteomes" id="UP000050865"/>
    </source>
</evidence>
<keyword evidence="2 8" id="KW-0813">Transport</keyword>
<evidence type="ECO:0000256" key="9">
    <source>
        <dbReference type="SAM" id="MobiDB-lite"/>
    </source>
</evidence>
<evidence type="ECO:0000256" key="2">
    <source>
        <dbReference type="ARBA" id="ARBA00022448"/>
    </source>
</evidence>
<evidence type="ECO:0000256" key="8">
    <source>
        <dbReference type="PIRNR" id="PIRNR006351"/>
    </source>
</evidence>
<evidence type="ECO:0000256" key="10">
    <source>
        <dbReference type="SAM" id="Phobius"/>
    </source>
</evidence>
<dbReference type="GO" id="GO:0008982">
    <property type="term" value="F:protein-N(PI)-phosphohistidine-sugar phosphotransferase activity"/>
    <property type="evidence" value="ECO:0007669"/>
    <property type="project" value="UniProtKB-UniRule"/>
</dbReference>
<feature type="transmembrane region" description="Helical" evidence="10">
    <location>
        <begin position="245"/>
        <end position="264"/>
    </location>
</feature>
<dbReference type="PATRIC" id="fig|1423730.4.peg.2340"/>
<comment type="subcellular location">
    <subcellularLocation>
        <location evidence="1">Cell membrane</location>
        <topology evidence="1">Multi-pass membrane protein</topology>
    </subcellularLocation>
</comment>
<dbReference type="STRING" id="1423730.FC75_GL002252"/>
<feature type="compositionally biased region" description="Basic and acidic residues" evidence="9">
    <location>
        <begin position="435"/>
        <end position="446"/>
    </location>
</feature>
<evidence type="ECO:0000259" key="11">
    <source>
        <dbReference type="PROSITE" id="PS51105"/>
    </source>
</evidence>
<feature type="transmembrane region" description="Helical" evidence="10">
    <location>
        <begin position="97"/>
        <end position="115"/>
    </location>
</feature>
<evidence type="ECO:0000313" key="12">
    <source>
        <dbReference type="EMBL" id="KRN21450.1"/>
    </source>
</evidence>
<keyword evidence="7 8" id="KW-0472">Membrane</keyword>
<keyword evidence="3 8" id="KW-1003">Cell membrane</keyword>
<keyword evidence="4 8" id="KW-0762">Sugar transport</keyword>
<dbReference type="PANTHER" id="PTHR33989:SF11">
    <property type="entry name" value="LICHENAN PERMEASE IIC COMPONENT"/>
    <property type="match status" value="1"/>
</dbReference>
<dbReference type="AlphaFoldDB" id="A0A0R2F7W7"/>
<evidence type="ECO:0000256" key="1">
    <source>
        <dbReference type="ARBA" id="ARBA00004651"/>
    </source>
</evidence>
<comment type="function">
    <text evidence="8">The phosphoenolpyruvate-dependent sugar phosphotransferase system (PTS), a major carbohydrate active -transport system, catalyzes the phosphorylation of incoming sugar substrates concomitant with their translocation across the cell membrane.</text>
</comment>
<evidence type="ECO:0000256" key="5">
    <source>
        <dbReference type="ARBA" id="ARBA00022692"/>
    </source>
</evidence>
<keyword evidence="13" id="KW-1185">Reference proteome</keyword>
<feature type="transmembrane region" description="Helical" evidence="10">
    <location>
        <begin position="218"/>
        <end position="238"/>
    </location>
</feature>
<feature type="transmembrane region" description="Helical" evidence="10">
    <location>
        <begin position="393"/>
        <end position="413"/>
    </location>
</feature>
<name>A0A0R2F7W7_9LACO</name>
<feature type="region of interest" description="Disordered" evidence="9">
    <location>
        <begin position="426"/>
        <end position="446"/>
    </location>
</feature>
<evidence type="ECO:0000256" key="4">
    <source>
        <dbReference type="ARBA" id="ARBA00022597"/>
    </source>
</evidence>
<feature type="transmembrane region" description="Helical" evidence="10">
    <location>
        <begin position="72"/>
        <end position="90"/>
    </location>
</feature>
<gene>
    <name evidence="12" type="ORF">FC75_GL002252</name>
</gene>
<proteinExistence type="predicted"/>
<comment type="caution">
    <text evidence="12">The sequence shown here is derived from an EMBL/GenBank/DDBJ whole genome shotgun (WGS) entry which is preliminary data.</text>
</comment>
<dbReference type="GO" id="GO:0005886">
    <property type="term" value="C:plasma membrane"/>
    <property type="evidence" value="ECO:0007669"/>
    <property type="project" value="UniProtKB-SubCell"/>
</dbReference>
<dbReference type="PROSITE" id="PS51105">
    <property type="entry name" value="PTS_EIIC_TYPE_3"/>
    <property type="match status" value="1"/>
</dbReference>
<sequence>MSSLDKMMKWVEKRLVPPMAKIGTQRHLLAIRNGVVSSLSLVLIGTFFMVFINLPIKAWADALAPYSATIVIPYRMTMGLMAIYATFVMGQDLAKSYNLDGVTGGILSLGAFFMLQQPINVLTPKAKPLGFVIPMANLGASGMFGGILAMIFAVEVYRFFKTHNVTIKMPEQVPPAVARSFEALIPGAVILTFVWVIRDVLGFDVNAALLALFQPLTNILGNNLLGALLPMFLIHLLWSFGIHGMSIVGSVVRPMWLIMLNANADALAKGTAATKLPYIAPEQFYQWTVTIGGAGATLVVAMMFLTICKSKFLKEVGRFSIVPAIFNINEPMIFGAPMMLNPYMFIPFNLVPLVLTTISYFAVKFGLVNGFTTIPAWTLPAPIGGYLSAGNDWRMVVLILFNLVVATVIYFPFVKAYDNKMYSDEISGNGQDSESQAKRDAEAATN</sequence>
<feature type="transmembrane region" description="Helical" evidence="10">
    <location>
        <begin position="135"/>
        <end position="160"/>
    </location>
</feature>
<dbReference type="Proteomes" id="UP000050865">
    <property type="component" value="Unassembled WGS sequence"/>
</dbReference>
<evidence type="ECO:0000256" key="6">
    <source>
        <dbReference type="ARBA" id="ARBA00022989"/>
    </source>
</evidence>
<feature type="transmembrane region" description="Helical" evidence="10">
    <location>
        <begin position="29"/>
        <end position="52"/>
    </location>
</feature>
<dbReference type="NCBIfam" id="TIGR00410">
    <property type="entry name" value="lacE"/>
    <property type="match status" value="1"/>
</dbReference>
<dbReference type="GO" id="GO:1901264">
    <property type="term" value="P:carbohydrate derivative transport"/>
    <property type="evidence" value="ECO:0007669"/>
    <property type="project" value="TreeGrafter"/>
</dbReference>
<reference evidence="12 13" key="1">
    <citation type="journal article" date="2015" name="Genome Announc.">
        <title>Expanding the biotechnology potential of lactobacilli through comparative genomics of 213 strains and associated genera.</title>
        <authorList>
            <person name="Sun Z."/>
            <person name="Harris H.M."/>
            <person name="McCann A."/>
            <person name="Guo C."/>
            <person name="Argimon S."/>
            <person name="Zhang W."/>
            <person name="Yang X."/>
            <person name="Jeffery I.B."/>
            <person name="Cooney J.C."/>
            <person name="Kagawa T.F."/>
            <person name="Liu W."/>
            <person name="Song Y."/>
            <person name="Salvetti E."/>
            <person name="Wrobel A."/>
            <person name="Rasinkangas P."/>
            <person name="Parkhill J."/>
            <person name="Rea M.C."/>
            <person name="O'Sullivan O."/>
            <person name="Ritari J."/>
            <person name="Douillard F.P."/>
            <person name="Paul Ross R."/>
            <person name="Yang R."/>
            <person name="Briner A.E."/>
            <person name="Felis G.E."/>
            <person name="de Vos W.M."/>
            <person name="Barrangou R."/>
            <person name="Klaenhammer T.R."/>
            <person name="Caufield P.W."/>
            <person name="Cui Y."/>
            <person name="Zhang H."/>
            <person name="O'Toole P.W."/>
        </authorList>
    </citation>
    <scope>NUCLEOTIDE SEQUENCE [LARGE SCALE GENOMIC DNA]</scope>
    <source>
        <strain evidence="12 13">DSM 22697</strain>
    </source>
</reference>
<feature type="transmembrane region" description="Helical" evidence="10">
    <location>
        <begin position="342"/>
        <end position="363"/>
    </location>
</feature>
<feature type="transmembrane region" description="Helical" evidence="10">
    <location>
        <begin position="284"/>
        <end position="308"/>
    </location>
</feature>
<evidence type="ECO:0000256" key="3">
    <source>
        <dbReference type="ARBA" id="ARBA00022475"/>
    </source>
</evidence>
<keyword evidence="6 10" id="KW-1133">Transmembrane helix</keyword>
<evidence type="ECO:0000256" key="7">
    <source>
        <dbReference type="ARBA" id="ARBA00023136"/>
    </source>
</evidence>
<organism evidence="12 13">
    <name type="scientific">Lacticaseibacillus camelliae DSM 22697 = JCM 13995</name>
    <dbReference type="NCBI Taxonomy" id="1423730"/>
    <lineage>
        <taxon>Bacteria</taxon>
        <taxon>Bacillati</taxon>
        <taxon>Bacillota</taxon>
        <taxon>Bacilli</taxon>
        <taxon>Lactobacillales</taxon>
        <taxon>Lactobacillaceae</taxon>
        <taxon>Lacticaseibacillus</taxon>
    </lineage>
</organism>
<dbReference type="GO" id="GO:0009401">
    <property type="term" value="P:phosphoenolpyruvate-dependent sugar phosphotransferase system"/>
    <property type="evidence" value="ECO:0007669"/>
    <property type="project" value="InterPro"/>
</dbReference>
<accession>A0A0R2F7W7</accession>
<feature type="transmembrane region" description="Helical" evidence="10">
    <location>
        <begin position="181"/>
        <end position="198"/>
    </location>
</feature>
<dbReference type="PIRSF" id="PIRSF006351">
    <property type="entry name" value="PTS_EIIC-Cellobiose"/>
    <property type="match status" value="1"/>
</dbReference>
<dbReference type="PANTHER" id="PTHR33989">
    <property type="match status" value="1"/>
</dbReference>
<dbReference type="InterPro" id="IPR004796">
    <property type="entry name" value="PTS_IIC_cello"/>
</dbReference>
<keyword evidence="5 10" id="KW-0812">Transmembrane</keyword>
<dbReference type="EMBL" id="AYZJ01000050">
    <property type="protein sequence ID" value="KRN21450.1"/>
    <property type="molecule type" value="Genomic_DNA"/>
</dbReference>
<dbReference type="Pfam" id="PF02378">
    <property type="entry name" value="PTS_EIIC"/>
    <property type="match status" value="1"/>
</dbReference>
<feature type="domain" description="PTS EIIC type-3" evidence="11">
    <location>
        <begin position="11"/>
        <end position="413"/>
    </location>
</feature>
<protein>
    <recommendedName>
        <fullName evidence="8">Permease IIC component</fullName>
    </recommendedName>
</protein>
<dbReference type="InterPro" id="IPR051088">
    <property type="entry name" value="PTS_Sugar-EIIC/EIIB"/>
</dbReference>
<dbReference type="InterPro" id="IPR004501">
    <property type="entry name" value="PTS_EIIC_3"/>
</dbReference>